<protein>
    <submittedName>
        <fullName evidence="7">RAVE protein 1 C terminal-domain-containing protein</fullName>
    </submittedName>
</protein>
<dbReference type="Gene3D" id="2.130.10.10">
    <property type="entry name" value="YVTN repeat-like/Quinoprotein amine dehydrogenase"/>
    <property type="match status" value="1"/>
</dbReference>
<feature type="region of interest" description="Disordered" evidence="1">
    <location>
        <begin position="1"/>
        <end position="85"/>
    </location>
</feature>
<keyword evidence="8" id="KW-1185">Reference proteome</keyword>
<dbReference type="Pfam" id="PF12234">
    <property type="entry name" value="Rav1p_C"/>
    <property type="match status" value="1"/>
</dbReference>
<dbReference type="SUPFAM" id="SSF50978">
    <property type="entry name" value="WD40 repeat-like"/>
    <property type="match status" value="1"/>
</dbReference>
<evidence type="ECO:0000313" key="7">
    <source>
        <dbReference type="EMBL" id="KAK4141274.1"/>
    </source>
</evidence>
<feature type="domain" description="RAVE complex protein Rav1 C-terminal" evidence="3">
    <location>
        <begin position="1407"/>
        <end position="2073"/>
    </location>
</feature>
<dbReference type="EMBL" id="MU853614">
    <property type="protein sequence ID" value="KAK4141274.1"/>
    <property type="molecule type" value="Genomic_DNA"/>
</dbReference>
<dbReference type="Pfam" id="PF22786">
    <property type="entry name" value="Tag1_C"/>
    <property type="match status" value="1"/>
</dbReference>
<dbReference type="GeneID" id="87821112"/>
<feature type="region of interest" description="Disordered" evidence="1">
    <location>
        <begin position="2119"/>
        <end position="2171"/>
    </location>
</feature>
<feature type="domain" description="Tag1-like fifth Ig-like" evidence="6">
    <location>
        <begin position="745"/>
        <end position="857"/>
    </location>
</feature>
<dbReference type="Proteomes" id="UP001302676">
    <property type="component" value="Unassembled WGS sequence"/>
</dbReference>
<feature type="domain" description="Tag1 C-terminal" evidence="4">
    <location>
        <begin position="477"/>
        <end position="591"/>
    </location>
</feature>
<dbReference type="GO" id="GO:0043291">
    <property type="term" value="C:RAVE complex"/>
    <property type="evidence" value="ECO:0007669"/>
    <property type="project" value="TreeGrafter"/>
</dbReference>
<feature type="domain" description="Tag1-like fourth Ig-like" evidence="5">
    <location>
        <begin position="602"/>
        <end position="716"/>
    </location>
</feature>
<dbReference type="InterPro" id="IPR052208">
    <property type="entry name" value="DmX-like/RAVE_component"/>
</dbReference>
<dbReference type="InterPro" id="IPR055011">
    <property type="entry name" value="Tag1_C"/>
</dbReference>
<proteinExistence type="predicted"/>
<dbReference type="Pfam" id="PF26153">
    <property type="entry name" value="LEA-2L_5"/>
    <property type="match status" value="1"/>
</dbReference>
<dbReference type="InterPro" id="IPR059066">
    <property type="entry name" value="Ig_Tag1-like_5th"/>
</dbReference>
<dbReference type="GO" id="GO:0007035">
    <property type="term" value="P:vacuolar acidification"/>
    <property type="evidence" value="ECO:0007669"/>
    <property type="project" value="TreeGrafter"/>
</dbReference>
<dbReference type="InterPro" id="IPR036322">
    <property type="entry name" value="WD40_repeat_dom_sf"/>
</dbReference>
<dbReference type="InterPro" id="IPR059065">
    <property type="entry name" value="Ig_Tag1-like_4th"/>
</dbReference>
<gene>
    <name evidence="7" type="ORF">C8A04DRAFT_39214</name>
</gene>
<feature type="compositionally biased region" description="Low complexity" evidence="1">
    <location>
        <begin position="1346"/>
        <end position="1357"/>
    </location>
</feature>
<evidence type="ECO:0000259" key="6">
    <source>
        <dbReference type="Pfam" id="PF26153"/>
    </source>
</evidence>
<dbReference type="PANTHER" id="PTHR13950:SF9">
    <property type="entry name" value="RABCONNECTIN-3A"/>
    <property type="match status" value="1"/>
</dbReference>
<evidence type="ECO:0000256" key="2">
    <source>
        <dbReference type="SAM" id="Phobius"/>
    </source>
</evidence>
<dbReference type="InterPro" id="IPR015943">
    <property type="entry name" value="WD40/YVTN_repeat-like_dom_sf"/>
</dbReference>
<keyword evidence="2" id="KW-1133">Transmembrane helix</keyword>
<feature type="region of interest" description="Disordered" evidence="1">
    <location>
        <begin position="1339"/>
        <end position="1359"/>
    </location>
</feature>
<dbReference type="Pfam" id="PF26150">
    <property type="entry name" value="LEA-2_4"/>
    <property type="match status" value="1"/>
</dbReference>
<evidence type="ECO:0000313" key="8">
    <source>
        <dbReference type="Proteomes" id="UP001302676"/>
    </source>
</evidence>
<accession>A0AAN6UYK2</accession>
<keyword evidence="2" id="KW-0472">Membrane</keyword>
<comment type="caution">
    <text evidence="7">The sequence shown here is derived from an EMBL/GenBank/DDBJ whole genome shotgun (WGS) entry which is preliminary data.</text>
</comment>
<dbReference type="PANTHER" id="PTHR13950">
    <property type="entry name" value="RABCONNECTIN-RELATED"/>
    <property type="match status" value="1"/>
</dbReference>
<dbReference type="RefSeq" id="XP_062634645.1">
    <property type="nucleotide sequence ID" value="XM_062784499.1"/>
</dbReference>
<feature type="region of interest" description="Disordered" evidence="1">
    <location>
        <begin position="1172"/>
        <end position="1194"/>
    </location>
</feature>
<evidence type="ECO:0000259" key="3">
    <source>
        <dbReference type="Pfam" id="PF12234"/>
    </source>
</evidence>
<dbReference type="InterPro" id="IPR022033">
    <property type="entry name" value="Rav1p_C"/>
</dbReference>
<dbReference type="Pfam" id="PF26174">
    <property type="entry name" value="LEA-2_1"/>
    <property type="match status" value="1"/>
</dbReference>
<sequence>MADSERAPLLSADDSHDHHDHHNNHDTHDTHDSHENENDNDDFESTPLVRSSSGTPRYDGDDDHPGDGASIASRRTGGSTKSSKRRKTRWPSIIAMIILAFTGLAVLVLAFIVPPALQEYAKAAVVLEPTNLSLESITAHGIRARVQLNFRVEAQRVENEHVRWIGKTVSWIVREMGTGKTKINFHLPDYKNALLGSAVVPPTSASIVDGENTPVDFVAELAAGEAEGIRRIANQWLEGKLKNVQIRGEADVQFNAGIIPLGTHFIENSLTFEGGKLPHMPKYNITRVNFKERPVPGARKGMGAEITVKAFNKYPISLDIPELGFEVLVPGCHPGGHPIVLANATTSQVAVRARSDVFVDANGLIKELPASLTQICPNSKSSPLDLLFKKYLHGKKATVLVRGRKGPDTPEWIGDILSSITVPVPFPGRSFDNLIRSFSLTDVHFKMPDPGAEPDDPSSNPRVSGTILVVAGLPSEMNFALNVNNVRAHSDVFYKGKKLGELNLKKWQYANSTQTPAAHGKEAKLEIRSRIRDAPLEVTDPDVMTDVIQALLFGGKEVMLTVKALVDVKVQTILGKLAVKAIPAEGKIPVKPFGEDLLGFAAPRVGKVEIVETTPSSLSIRTLVNITNPTQYSAHIPFVSFYVENNGTLLGEAFAEDLDVQPGNNTNLALSALWNPSLGGDGGPQHARDLLSEYISGYNTTVTIRTHRSSIPSLPRLGEALSRLNLTLPTPRLRLPDRGDRDDQNNSAPQFIRDATFHIFSSTATFTLVSPLSHNTIFIDSINATALYNHTEPIGRIEYNLPFAAPPGTSVTPKMPVDWSMDSVGYGKLREALGGRMKLDARAVVGVRLGRWTETVWMRTILPGRPESRLQALATGCWEGKRITAYITGNALAILGGRIYDDDPAPLCAVALDEASGKIAVCTRRVVRVLELYQTSANLAEPECSWRKRLASPVRRASLSYDSAYIASVGAHDRLVKVWRRLSYGTGEVRFDFLYLRHPRPVTGIQWQCAVYVLRGPGVEGHAGSGTGGDDLRWAFIIHGGDLAAAAETAVQEGGGRPKGDTAALDHLITVANQSPEICIVLDGRGRMSAWALEIVGSKTGRRRSNIFNVAQVTSQELDLLRNYSSQAVGSRLRPPHVEAYSYCQSGEHMQILLHFFDGRIEVYRSNLAALFDPSPKPKQPKQKQSQSRVTQRALWTGHSEPIRKIVRNFSGRAIVSRTANGQGVIWKHEPGARGRTGLTQQVVIPEQGHIHRMCLLRNGRFVVFLQHETISLWDCRQSTPSRLAEQRYDVPGKPLCLLVLPRRQVEDYTTAHIATITSEKKGVVWEVKFPFYSSRPRSAANGVSQEPQQQQEHQQPSIRESAQFTLEDAGDLAYVLPVDPAGAAPHISGFLDVFARDVAVSYTHSGRVEFWTARVRTSNGVEWLSTCATHTGIANPSLVSGSTRKKAALVNAARSGLTIWDVRGARLEYTQDFGHAHGGHHTISDLDWTSTPDTQSILAVGFPHRVLLLSQMRFDYLNGGPAWAAIREISIRDATPHPIGDSVWLGDGHLVIGAGNQLFVQDRQFDAGSALVTSLRLPQRPRRGLGQGKGRGQRGGEEKGWDLFDAVQRLNGPLPVFHPQFLSQCILAGKIVLVHAVLMALYKTLKFWAEGDELDDYLGLKIEDFYEIDHTTKTSAHKDPGQYLSRRMSYDDEGGTPFSEDIAAAINQQLTRIDIAQLSGHEQIQLVNIIECAGLVEAQRRSLDENGARFMLFFRQHALRKGRTSAIQLGWREINWAYHSESQDVLADFVARQNHGRMLWENARESGVFMWLADNAAVAWTLTARQKAQFETIARNEYTKSDLKNPIDCSLYYLALRKKTVLQGLWRMAAWNREQGATQRLLANNFDDPKWRTAALKNAYALMSKRRFEYAAAFFLLADHLADAVNVCLNQLQDLQLAIAVARVYEGDSGPVLRRLLEEEVLSIAAREGNRWLASWAFWMLHRRDMAVRALITPVYTLLETPGSPPDPPDPRARLFLTDDPALVILYAQLRQKTLQTLRGASKVTPKVEWEFVLHSARLYDRMGCDLLGLDLVRNWEFLQPVTAGATGLGGEVNPLRLLRRRESLVVADLPVLSHIREEKQEKQQSQQQSQQQQNVPAEMKSGGLMPKQQAPPTAFEEPDANSLLDSFGF</sequence>
<evidence type="ECO:0000256" key="1">
    <source>
        <dbReference type="SAM" id="MobiDB-lite"/>
    </source>
</evidence>
<name>A0AAN6UYK2_9PEZI</name>
<evidence type="ECO:0000259" key="5">
    <source>
        <dbReference type="Pfam" id="PF26150"/>
    </source>
</evidence>
<keyword evidence="2" id="KW-0812">Transmembrane</keyword>
<reference evidence="7" key="2">
    <citation type="submission" date="2023-05" db="EMBL/GenBank/DDBJ databases">
        <authorList>
            <consortium name="Lawrence Berkeley National Laboratory"/>
            <person name="Steindorff A."/>
            <person name="Hensen N."/>
            <person name="Bonometti L."/>
            <person name="Westerberg I."/>
            <person name="Brannstrom I.O."/>
            <person name="Guillou S."/>
            <person name="Cros-Aarteil S."/>
            <person name="Calhoun S."/>
            <person name="Haridas S."/>
            <person name="Kuo A."/>
            <person name="Mondo S."/>
            <person name="Pangilinan J."/>
            <person name="Riley R."/>
            <person name="Labutti K."/>
            <person name="Andreopoulos B."/>
            <person name="Lipzen A."/>
            <person name="Chen C."/>
            <person name="Yanf M."/>
            <person name="Daum C."/>
            <person name="Ng V."/>
            <person name="Clum A."/>
            <person name="Ohm R."/>
            <person name="Martin F."/>
            <person name="Silar P."/>
            <person name="Natvig D."/>
            <person name="Lalanne C."/>
            <person name="Gautier V."/>
            <person name="Ament-Velasquez S.L."/>
            <person name="Kruys A."/>
            <person name="Hutchinson M.I."/>
            <person name="Powell A.J."/>
            <person name="Barry K."/>
            <person name="Miller A.N."/>
            <person name="Grigoriev I.V."/>
            <person name="Debuchy R."/>
            <person name="Gladieux P."/>
            <person name="Thoren M.H."/>
            <person name="Johannesson H."/>
        </authorList>
    </citation>
    <scope>NUCLEOTIDE SEQUENCE</scope>
    <source>
        <strain evidence="7">CBS 141.50</strain>
    </source>
</reference>
<feature type="transmembrane region" description="Helical" evidence="2">
    <location>
        <begin position="93"/>
        <end position="113"/>
    </location>
</feature>
<feature type="compositionally biased region" description="Basic and acidic residues" evidence="1">
    <location>
        <begin position="13"/>
        <end position="37"/>
    </location>
</feature>
<reference evidence="7" key="1">
    <citation type="journal article" date="2023" name="Mol. Phylogenet. Evol.">
        <title>Genome-scale phylogeny and comparative genomics of the fungal order Sordariales.</title>
        <authorList>
            <person name="Hensen N."/>
            <person name="Bonometti L."/>
            <person name="Westerberg I."/>
            <person name="Brannstrom I.O."/>
            <person name="Guillou S."/>
            <person name="Cros-Aarteil S."/>
            <person name="Calhoun S."/>
            <person name="Haridas S."/>
            <person name="Kuo A."/>
            <person name="Mondo S."/>
            <person name="Pangilinan J."/>
            <person name="Riley R."/>
            <person name="LaButti K."/>
            <person name="Andreopoulos B."/>
            <person name="Lipzen A."/>
            <person name="Chen C."/>
            <person name="Yan M."/>
            <person name="Daum C."/>
            <person name="Ng V."/>
            <person name="Clum A."/>
            <person name="Steindorff A."/>
            <person name="Ohm R.A."/>
            <person name="Martin F."/>
            <person name="Silar P."/>
            <person name="Natvig D.O."/>
            <person name="Lalanne C."/>
            <person name="Gautier V."/>
            <person name="Ament-Velasquez S.L."/>
            <person name="Kruys A."/>
            <person name="Hutchinson M.I."/>
            <person name="Powell A.J."/>
            <person name="Barry K."/>
            <person name="Miller A.N."/>
            <person name="Grigoriev I.V."/>
            <person name="Debuchy R."/>
            <person name="Gladieux P."/>
            <person name="Hiltunen Thoren M."/>
            <person name="Johannesson H."/>
        </authorList>
    </citation>
    <scope>NUCLEOTIDE SEQUENCE</scope>
    <source>
        <strain evidence="7">CBS 141.50</strain>
    </source>
</reference>
<organism evidence="7 8">
    <name type="scientific">Dichotomopilus funicola</name>
    <dbReference type="NCBI Taxonomy" id="1934379"/>
    <lineage>
        <taxon>Eukaryota</taxon>
        <taxon>Fungi</taxon>
        <taxon>Dikarya</taxon>
        <taxon>Ascomycota</taxon>
        <taxon>Pezizomycotina</taxon>
        <taxon>Sordariomycetes</taxon>
        <taxon>Sordariomycetidae</taxon>
        <taxon>Sordariales</taxon>
        <taxon>Chaetomiaceae</taxon>
        <taxon>Dichotomopilus</taxon>
    </lineage>
</organism>
<feature type="compositionally biased region" description="Low complexity" evidence="1">
    <location>
        <begin position="2125"/>
        <end position="2135"/>
    </location>
</feature>
<evidence type="ECO:0000259" key="4">
    <source>
        <dbReference type="Pfam" id="PF22786"/>
    </source>
</evidence>